<keyword evidence="4" id="KW-0560">Oxidoreductase</keyword>
<dbReference type="GO" id="GO:0033739">
    <property type="term" value="F:preQ1 synthase activity"/>
    <property type="evidence" value="ECO:0007669"/>
    <property type="project" value="InterPro"/>
</dbReference>
<evidence type="ECO:0000313" key="7">
    <source>
        <dbReference type="EMBL" id="KAF1686213.1"/>
    </source>
</evidence>
<feature type="compositionally biased region" description="Basic residues" evidence="5">
    <location>
        <begin position="263"/>
        <end position="279"/>
    </location>
</feature>
<dbReference type="HAMAP" id="MF_00817">
    <property type="entry name" value="QueF_type2"/>
    <property type="match status" value="1"/>
</dbReference>
<dbReference type="EMBL" id="PDWK01000077">
    <property type="protein sequence ID" value="KAF1686213.1"/>
    <property type="molecule type" value="Genomic_DNA"/>
</dbReference>
<dbReference type="Pfam" id="PF14819">
    <property type="entry name" value="QueF_N"/>
    <property type="match status" value="1"/>
</dbReference>
<keyword evidence="2" id="KW-0671">Queuosine biosynthesis</keyword>
<feature type="region of interest" description="Disordered" evidence="5">
    <location>
        <begin position="263"/>
        <end position="292"/>
    </location>
</feature>
<sequence>MNTPHDSSLGREVSYPTRYDPSLLFPIPRAGARAELGLEASAPLPFSGHDRWHAYELGWLDGRGKPQVATATLHVPGDSPNLIESKSLKLYLNSLNGTRFPDAETVRARIAGDLSRAAGAPVVVAFGLPPLATDGDDECIDGIEADIDCYGPPRPDLLKADAGTVVGETLCSHLLKSNCPVTGQPDWASVSIHYRGPRLERAGLLRYLASFREPREFHEQCVERIFLDLLRHCRPEVLSVEARYTRRGGQGGGEHEEGAVVHRRGSGGRGKIGRGRRRGGGGAGTGPGGWGPGRWSWCGWRRRCAGRQW</sequence>
<keyword evidence="1" id="KW-0963">Cytoplasm</keyword>
<dbReference type="OrthoDB" id="9789995at2"/>
<dbReference type="AlphaFoldDB" id="A0A921NZ18"/>
<feature type="domain" description="NADPH-dependent 7-cyano-7-deazaguanine reductase N-terminal" evidence="6">
    <location>
        <begin position="15"/>
        <end position="125"/>
    </location>
</feature>
<dbReference type="GO" id="GO:0005737">
    <property type="term" value="C:cytoplasm"/>
    <property type="evidence" value="ECO:0007669"/>
    <property type="project" value="InterPro"/>
</dbReference>
<accession>A0A921NZ18</accession>
<dbReference type="Pfam" id="PF14489">
    <property type="entry name" value="QueF"/>
    <property type="match status" value="1"/>
</dbReference>
<dbReference type="InterPro" id="IPR029139">
    <property type="entry name" value="QueF_N"/>
</dbReference>
<organism evidence="7 8">
    <name type="scientific">Pseudoxanthomonas taiwanensis</name>
    <dbReference type="NCBI Taxonomy" id="176598"/>
    <lineage>
        <taxon>Bacteria</taxon>
        <taxon>Pseudomonadati</taxon>
        <taxon>Pseudomonadota</taxon>
        <taxon>Gammaproteobacteria</taxon>
        <taxon>Lysobacterales</taxon>
        <taxon>Lysobacteraceae</taxon>
        <taxon>Pseudoxanthomonas</taxon>
    </lineage>
</organism>
<dbReference type="SUPFAM" id="SSF55620">
    <property type="entry name" value="Tetrahydrobiopterin biosynthesis enzymes-like"/>
    <property type="match status" value="1"/>
</dbReference>
<dbReference type="Proteomes" id="UP000717981">
    <property type="component" value="Unassembled WGS sequence"/>
</dbReference>
<feature type="non-terminal residue" evidence="7">
    <location>
        <position position="309"/>
    </location>
</feature>
<dbReference type="InterPro" id="IPR029500">
    <property type="entry name" value="QueF"/>
</dbReference>
<evidence type="ECO:0000256" key="2">
    <source>
        <dbReference type="ARBA" id="ARBA00022785"/>
    </source>
</evidence>
<dbReference type="PANTHER" id="PTHR34354:SF1">
    <property type="entry name" value="NADPH-DEPENDENT 7-CYANO-7-DEAZAGUANINE REDUCTASE"/>
    <property type="match status" value="1"/>
</dbReference>
<evidence type="ECO:0000256" key="4">
    <source>
        <dbReference type="ARBA" id="ARBA00023002"/>
    </source>
</evidence>
<evidence type="ECO:0000256" key="5">
    <source>
        <dbReference type="SAM" id="MobiDB-lite"/>
    </source>
</evidence>
<gene>
    <name evidence="7" type="primary">queF</name>
    <name evidence="7" type="ORF">CR938_12395</name>
</gene>
<evidence type="ECO:0000313" key="8">
    <source>
        <dbReference type="Proteomes" id="UP000717981"/>
    </source>
</evidence>
<feature type="compositionally biased region" description="Gly residues" evidence="5">
    <location>
        <begin position="280"/>
        <end position="292"/>
    </location>
</feature>
<evidence type="ECO:0000256" key="3">
    <source>
        <dbReference type="ARBA" id="ARBA00022857"/>
    </source>
</evidence>
<evidence type="ECO:0000256" key="1">
    <source>
        <dbReference type="ARBA" id="ARBA00022490"/>
    </source>
</evidence>
<protein>
    <submittedName>
        <fullName evidence="7">NADPH-dependent 7-cyano-7-deazaguanine reductase QueF</fullName>
    </submittedName>
</protein>
<dbReference type="NCBIfam" id="TIGR03138">
    <property type="entry name" value="QueF"/>
    <property type="match status" value="1"/>
</dbReference>
<proteinExistence type="inferred from homology"/>
<keyword evidence="3" id="KW-0521">NADP</keyword>
<keyword evidence="8" id="KW-1185">Reference proteome</keyword>
<dbReference type="InterPro" id="IPR043133">
    <property type="entry name" value="GTP-CH-I_C/QueF"/>
</dbReference>
<comment type="caution">
    <text evidence="7">The sequence shown here is derived from an EMBL/GenBank/DDBJ whole genome shotgun (WGS) entry which is preliminary data.</text>
</comment>
<dbReference type="InterPro" id="IPR050084">
    <property type="entry name" value="NADPH_dep_7-cyano-7-deazaG_red"/>
</dbReference>
<reference evidence="7" key="1">
    <citation type="submission" date="2017-10" db="EMBL/GenBank/DDBJ databases">
        <title>Whole genome sequencing of members of genus Pseudoxanthomonas.</title>
        <authorList>
            <person name="Kumar S."/>
            <person name="Bansal K."/>
            <person name="Kaur A."/>
            <person name="Patil P."/>
            <person name="Sharma S."/>
            <person name="Patil P.B."/>
        </authorList>
    </citation>
    <scope>NUCLEOTIDE SEQUENCE</scope>
    <source>
        <strain evidence="7">DSM 22914</strain>
    </source>
</reference>
<evidence type="ECO:0000259" key="6">
    <source>
        <dbReference type="Pfam" id="PF14819"/>
    </source>
</evidence>
<name>A0A921NZ18_9GAMM</name>
<dbReference type="GO" id="GO:0008616">
    <property type="term" value="P:tRNA queuosine(34) biosynthetic process"/>
    <property type="evidence" value="ECO:0007669"/>
    <property type="project" value="UniProtKB-KW"/>
</dbReference>
<dbReference type="PANTHER" id="PTHR34354">
    <property type="entry name" value="NADPH-DEPENDENT 7-CYANO-7-DEAZAGUANINE REDUCTASE"/>
    <property type="match status" value="1"/>
</dbReference>
<dbReference type="Gene3D" id="3.30.1130.10">
    <property type="match status" value="2"/>
</dbReference>
<dbReference type="InterPro" id="IPR016428">
    <property type="entry name" value="QueF_type2"/>
</dbReference>